<dbReference type="EMBL" id="KE345718">
    <property type="protein sequence ID" value="EXC12520.1"/>
    <property type="molecule type" value="Genomic_DNA"/>
</dbReference>
<accession>W9RVA8</accession>
<gene>
    <name evidence="2" type="ORF">L484_012333</name>
</gene>
<organism evidence="2 3">
    <name type="scientific">Morus notabilis</name>
    <dbReference type="NCBI Taxonomy" id="981085"/>
    <lineage>
        <taxon>Eukaryota</taxon>
        <taxon>Viridiplantae</taxon>
        <taxon>Streptophyta</taxon>
        <taxon>Embryophyta</taxon>
        <taxon>Tracheophyta</taxon>
        <taxon>Spermatophyta</taxon>
        <taxon>Magnoliopsida</taxon>
        <taxon>eudicotyledons</taxon>
        <taxon>Gunneridae</taxon>
        <taxon>Pentapetalae</taxon>
        <taxon>rosids</taxon>
        <taxon>fabids</taxon>
        <taxon>Rosales</taxon>
        <taxon>Moraceae</taxon>
        <taxon>Moreae</taxon>
        <taxon>Morus</taxon>
    </lineage>
</organism>
<dbReference type="Proteomes" id="UP000030645">
    <property type="component" value="Unassembled WGS sequence"/>
</dbReference>
<reference evidence="3" key="1">
    <citation type="submission" date="2013-01" db="EMBL/GenBank/DDBJ databases">
        <title>Draft Genome Sequence of a Mulberry Tree, Morus notabilis C.K. Schneid.</title>
        <authorList>
            <person name="He N."/>
            <person name="Zhao S."/>
        </authorList>
    </citation>
    <scope>NUCLEOTIDE SEQUENCE</scope>
</reference>
<evidence type="ECO:0000313" key="3">
    <source>
        <dbReference type="Proteomes" id="UP000030645"/>
    </source>
</evidence>
<name>W9RVA8_9ROSA</name>
<dbReference type="AlphaFoldDB" id="W9RVA8"/>
<evidence type="ECO:0000256" key="1">
    <source>
        <dbReference type="SAM" id="MobiDB-lite"/>
    </source>
</evidence>
<feature type="compositionally biased region" description="Basic and acidic residues" evidence="1">
    <location>
        <begin position="66"/>
        <end position="78"/>
    </location>
</feature>
<proteinExistence type="predicted"/>
<feature type="region of interest" description="Disordered" evidence="1">
    <location>
        <begin position="1"/>
        <end position="35"/>
    </location>
</feature>
<feature type="compositionally biased region" description="Polar residues" evidence="1">
    <location>
        <begin position="8"/>
        <end position="30"/>
    </location>
</feature>
<protein>
    <submittedName>
        <fullName evidence="2">Uncharacterized protein</fullName>
    </submittedName>
</protein>
<feature type="region of interest" description="Disordered" evidence="1">
    <location>
        <begin position="59"/>
        <end position="78"/>
    </location>
</feature>
<evidence type="ECO:0000313" key="2">
    <source>
        <dbReference type="EMBL" id="EXC12520.1"/>
    </source>
</evidence>
<keyword evidence="3" id="KW-1185">Reference proteome</keyword>
<sequence length="78" mass="8733">MKKVEKPANTNINLAKTQPSDNANQPSTKGFTAMMPRTPSLGLVERLTKHRYWTSALRGMKAKNLSSEREEERGEEGS</sequence>